<dbReference type="InterPro" id="IPR001610">
    <property type="entry name" value="PAC"/>
</dbReference>
<sequence length="705" mass="78720">MKGDIAVEADWQALLYGISDTLLLVSEDGLIRWTNGKSDMLGYTEKALLNQSVNILLPESLRTRHTDWLKGYFKNPSQRMMADGRQFRARTHQGNIIEVNIELTPITFEGALHVLVTLRESHQDTYLHNKLLHAERLLKDSQAIAKLGTWDWDISDGSLQWSDQIYTMFGISKQDFGASYDAFLQFVHPDDRHKLEAAVEAAMEKDRPYAVNHRIIRADGTIRHIAERARLYRDGNGTPVRMLGTAQDITDDYLQKQQLEQANQQIHQHQQQLQQLAYYDGLTGLPNRNFFIKHLDERIAAADSPAKPFALLYLDIDGFKEINDSQGHDEGDNILQELAKRIIGIIPDDTLVARLGGDEFAVLLDDDIDASAERILSELKLQKHYGNFSVRLSASLGIALYPQDGDTALELLKKADIAMYAAKKYGKSTIRHYDPAIAARQVDRLQRISDLEKAVAEQQFEVHYQPKLSTRRSHALHVEALVRWHHPSEGYIAPTAFISIAEETGMIVDIGDQVLTAACKLIANQRKSGAPALRVAVNLSVQQLYDANLLKRFEDILSRHGVHASELEFEVTESAFINNVDAAKGVLSALKSAGASIAVDDFGTGYSSLSYLAKLPIDTVKIDRAFVQGVPSDSDNATLCKAIASLAHSLRMSVVAEGVETKQQASFLSGLDCDQLQGYYFAKPMCESDLLDYVNSGDWQQVTLD</sequence>
<feature type="domain" description="PAS" evidence="1">
    <location>
        <begin position="161"/>
        <end position="206"/>
    </location>
</feature>
<dbReference type="InterPro" id="IPR000160">
    <property type="entry name" value="GGDEF_dom"/>
</dbReference>
<reference evidence="5 6" key="1">
    <citation type="submission" date="2021-10" db="EMBL/GenBank/DDBJ databases">
        <title>Draft genome of Aestuariibacter halophilus JC2043.</title>
        <authorList>
            <person name="Emsley S.A."/>
            <person name="Pfannmuller K.M."/>
            <person name="Ushijima B."/>
            <person name="Saw J.H."/>
            <person name="Videau P."/>
        </authorList>
    </citation>
    <scope>NUCLEOTIDE SEQUENCE [LARGE SCALE GENOMIC DNA]</scope>
    <source>
        <strain evidence="5 6">JC2043</strain>
    </source>
</reference>
<dbReference type="CDD" id="cd01949">
    <property type="entry name" value="GGDEF"/>
    <property type="match status" value="1"/>
</dbReference>
<dbReference type="SMART" id="SM00267">
    <property type="entry name" value="GGDEF"/>
    <property type="match status" value="1"/>
</dbReference>
<feature type="domain" description="GGDEF" evidence="4">
    <location>
        <begin position="307"/>
        <end position="435"/>
    </location>
</feature>
<dbReference type="Proteomes" id="UP001520878">
    <property type="component" value="Unassembled WGS sequence"/>
</dbReference>
<dbReference type="PROSITE" id="PS50112">
    <property type="entry name" value="PAS"/>
    <property type="match status" value="1"/>
</dbReference>
<dbReference type="InterPro" id="IPR000014">
    <property type="entry name" value="PAS"/>
</dbReference>
<dbReference type="Pfam" id="PF00563">
    <property type="entry name" value="EAL"/>
    <property type="match status" value="1"/>
</dbReference>
<dbReference type="NCBIfam" id="TIGR00229">
    <property type="entry name" value="sensory_box"/>
    <property type="match status" value="2"/>
</dbReference>
<dbReference type="InterPro" id="IPR013767">
    <property type="entry name" value="PAS_fold"/>
</dbReference>
<dbReference type="Pfam" id="PF00990">
    <property type="entry name" value="GGDEF"/>
    <property type="match status" value="1"/>
</dbReference>
<dbReference type="PANTHER" id="PTHR44757">
    <property type="entry name" value="DIGUANYLATE CYCLASE DGCP"/>
    <property type="match status" value="1"/>
</dbReference>
<accession>A0ABS8G7N3</accession>
<dbReference type="PROSITE" id="PS50113">
    <property type="entry name" value="PAC"/>
    <property type="match status" value="1"/>
</dbReference>
<dbReference type="SMART" id="SM00091">
    <property type="entry name" value="PAS"/>
    <property type="match status" value="2"/>
</dbReference>
<dbReference type="NCBIfam" id="TIGR00254">
    <property type="entry name" value="GGDEF"/>
    <property type="match status" value="1"/>
</dbReference>
<dbReference type="PROSITE" id="PS50887">
    <property type="entry name" value="GGDEF"/>
    <property type="match status" value="1"/>
</dbReference>
<dbReference type="InterPro" id="IPR000700">
    <property type="entry name" value="PAS-assoc_C"/>
</dbReference>
<dbReference type="SUPFAM" id="SSF55785">
    <property type="entry name" value="PYP-like sensor domain (PAS domain)"/>
    <property type="match status" value="2"/>
</dbReference>
<dbReference type="InterPro" id="IPR029787">
    <property type="entry name" value="Nucleotide_cyclase"/>
</dbReference>
<dbReference type="Gene3D" id="3.30.450.20">
    <property type="entry name" value="PAS domain"/>
    <property type="match status" value="2"/>
</dbReference>
<feature type="domain" description="EAL" evidence="3">
    <location>
        <begin position="444"/>
        <end position="698"/>
    </location>
</feature>
<dbReference type="SMART" id="SM00086">
    <property type="entry name" value="PAC"/>
    <property type="match status" value="1"/>
</dbReference>
<dbReference type="CDD" id="cd01948">
    <property type="entry name" value="EAL"/>
    <property type="match status" value="1"/>
</dbReference>
<feature type="domain" description="PAC" evidence="2">
    <location>
        <begin position="209"/>
        <end position="261"/>
    </location>
</feature>
<dbReference type="InterPro" id="IPR035965">
    <property type="entry name" value="PAS-like_dom_sf"/>
</dbReference>
<dbReference type="EMBL" id="JAJEWP010000002">
    <property type="protein sequence ID" value="MCC2616538.1"/>
    <property type="molecule type" value="Genomic_DNA"/>
</dbReference>
<name>A0ABS8G7N3_9ALTE</name>
<dbReference type="SUPFAM" id="SSF141868">
    <property type="entry name" value="EAL domain-like"/>
    <property type="match status" value="1"/>
</dbReference>
<dbReference type="Gene3D" id="3.30.70.270">
    <property type="match status" value="1"/>
</dbReference>
<proteinExistence type="predicted"/>
<dbReference type="InterPro" id="IPR052155">
    <property type="entry name" value="Biofilm_reg_signaling"/>
</dbReference>
<dbReference type="PROSITE" id="PS50883">
    <property type="entry name" value="EAL"/>
    <property type="match status" value="1"/>
</dbReference>
<evidence type="ECO:0000259" key="2">
    <source>
        <dbReference type="PROSITE" id="PS50113"/>
    </source>
</evidence>
<dbReference type="SUPFAM" id="SSF55073">
    <property type="entry name" value="Nucleotide cyclase"/>
    <property type="match status" value="1"/>
</dbReference>
<dbReference type="SMART" id="SM00052">
    <property type="entry name" value="EAL"/>
    <property type="match status" value="1"/>
</dbReference>
<dbReference type="InterPro" id="IPR013655">
    <property type="entry name" value="PAS_fold_3"/>
</dbReference>
<dbReference type="CDD" id="cd00130">
    <property type="entry name" value="PAS"/>
    <property type="match status" value="2"/>
</dbReference>
<dbReference type="Pfam" id="PF08447">
    <property type="entry name" value="PAS_3"/>
    <property type="match status" value="1"/>
</dbReference>
<dbReference type="Gene3D" id="2.10.70.100">
    <property type="match status" value="1"/>
</dbReference>
<gene>
    <name evidence="5" type="ORF">LJ739_09825</name>
</gene>
<evidence type="ECO:0000259" key="1">
    <source>
        <dbReference type="PROSITE" id="PS50112"/>
    </source>
</evidence>
<evidence type="ECO:0000259" key="4">
    <source>
        <dbReference type="PROSITE" id="PS50887"/>
    </source>
</evidence>
<organism evidence="5 6">
    <name type="scientific">Fluctibacter halophilus</name>
    <dbReference type="NCBI Taxonomy" id="226011"/>
    <lineage>
        <taxon>Bacteria</taxon>
        <taxon>Pseudomonadati</taxon>
        <taxon>Pseudomonadota</taxon>
        <taxon>Gammaproteobacteria</taxon>
        <taxon>Alteromonadales</taxon>
        <taxon>Alteromonadaceae</taxon>
        <taxon>Fluctibacter</taxon>
    </lineage>
</organism>
<comment type="caution">
    <text evidence="5">The sequence shown here is derived from an EMBL/GenBank/DDBJ whole genome shotgun (WGS) entry which is preliminary data.</text>
</comment>
<dbReference type="RefSeq" id="WP_229159967.1">
    <property type="nucleotide sequence ID" value="NZ_JAJEWP010000002.1"/>
</dbReference>
<dbReference type="PANTHER" id="PTHR44757:SF2">
    <property type="entry name" value="BIOFILM ARCHITECTURE MAINTENANCE PROTEIN MBAA"/>
    <property type="match status" value="1"/>
</dbReference>
<evidence type="ECO:0000259" key="3">
    <source>
        <dbReference type="PROSITE" id="PS50883"/>
    </source>
</evidence>
<dbReference type="Pfam" id="PF00989">
    <property type="entry name" value="PAS"/>
    <property type="match status" value="1"/>
</dbReference>
<dbReference type="InterPro" id="IPR001633">
    <property type="entry name" value="EAL_dom"/>
</dbReference>
<evidence type="ECO:0000313" key="5">
    <source>
        <dbReference type="EMBL" id="MCC2616538.1"/>
    </source>
</evidence>
<dbReference type="InterPro" id="IPR043128">
    <property type="entry name" value="Rev_trsase/Diguanyl_cyclase"/>
</dbReference>
<keyword evidence="6" id="KW-1185">Reference proteome</keyword>
<evidence type="ECO:0000313" key="6">
    <source>
        <dbReference type="Proteomes" id="UP001520878"/>
    </source>
</evidence>
<protein>
    <submittedName>
        <fullName evidence="5">EAL domain-containing protein</fullName>
    </submittedName>
</protein>
<dbReference type="Gene3D" id="3.20.20.450">
    <property type="entry name" value="EAL domain"/>
    <property type="match status" value="1"/>
</dbReference>
<dbReference type="InterPro" id="IPR035919">
    <property type="entry name" value="EAL_sf"/>
</dbReference>